<keyword evidence="14" id="KW-1185">Reference proteome</keyword>
<dbReference type="HAMAP" id="MF_01442">
    <property type="entry name" value="Coproheme_decarbox_1"/>
    <property type="match status" value="1"/>
</dbReference>
<feature type="binding site" evidence="12">
    <location>
        <begin position="150"/>
        <end position="154"/>
    </location>
    <ligand>
        <name>Fe-coproporphyrin III</name>
        <dbReference type="ChEBI" id="CHEBI:68438"/>
    </ligand>
</feature>
<evidence type="ECO:0000313" key="14">
    <source>
        <dbReference type="Proteomes" id="UP000637695"/>
    </source>
</evidence>
<dbReference type="GO" id="GO:0006785">
    <property type="term" value="P:heme B biosynthetic process"/>
    <property type="evidence" value="ECO:0007669"/>
    <property type="project" value="UniProtKB-UniRule"/>
</dbReference>
<evidence type="ECO:0000313" key="13">
    <source>
        <dbReference type="EMBL" id="GGJ10167.1"/>
    </source>
</evidence>
<feature type="binding site" description="axial binding residue" evidence="12">
    <location>
        <position position="177"/>
    </location>
    <ligand>
        <name>Fe-coproporphyrin III</name>
        <dbReference type="ChEBI" id="CHEBI:68438"/>
    </ligand>
    <ligandPart>
        <name>Fe</name>
        <dbReference type="ChEBI" id="CHEBI:18248"/>
    </ligandPart>
</feature>
<comment type="similarity">
    <text evidence="1 12">Belongs to the ChdC family. Type 1 subfamily.</text>
</comment>
<keyword evidence="4 12" id="KW-0479">Metal-binding</keyword>
<dbReference type="EMBL" id="BMOY01000032">
    <property type="protein sequence ID" value="GGJ10167.1"/>
    <property type="molecule type" value="Genomic_DNA"/>
</dbReference>
<dbReference type="Pfam" id="PF06778">
    <property type="entry name" value="Chlor_dismutase"/>
    <property type="match status" value="1"/>
</dbReference>
<proteinExistence type="inferred from homology"/>
<sequence length="255" mass="29661">MHQEPVRHEAVETLEGWYVWHDFRRIDWVRWKEAPVATRTAATAALISFHRENLEHRARRQGSYAAFAVAGSEADLLFLHLRPTIQELNDLKFQLAKTPFADYTFPVYSYISVVELSAYLAKPGVDPMADPYVVSRLQPALPDMQYVCFYPMSKRRQGSDNWYMLPMEERRRLMKSHGQIGRQYAGKVVQMISGSVGLDDWEWGVTLFADDPLHFKKLVYEMRFDEASARYADFGPFYVGVRQSEHDLRRLLACT</sequence>
<accession>A0A917KFE1</accession>
<dbReference type="NCBIfam" id="NF008913">
    <property type="entry name" value="PRK12276.1"/>
    <property type="match status" value="1"/>
</dbReference>
<feature type="binding site" evidence="12">
    <location>
        <position position="136"/>
    </location>
    <ligand>
        <name>Fe-coproporphyrin III</name>
        <dbReference type="ChEBI" id="CHEBI:68438"/>
    </ligand>
</feature>
<dbReference type="GO" id="GO:0020037">
    <property type="term" value="F:heme binding"/>
    <property type="evidence" value="ECO:0007669"/>
    <property type="project" value="InterPro"/>
</dbReference>
<evidence type="ECO:0000256" key="7">
    <source>
        <dbReference type="ARBA" id="ARBA00023133"/>
    </source>
</evidence>
<feature type="active site" evidence="12">
    <location>
        <position position="150"/>
    </location>
</feature>
<evidence type="ECO:0000256" key="5">
    <source>
        <dbReference type="ARBA" id="ARBA00023002"/>
    </source>
</evidence>
<comment type="pathway">
    <text evidence="12">Porphyrin-containing compound metabolism; protoheme biosynthesis.</text>
</comment>
<reference evidence="13" key="2">
    <citation type="submission" date="2020-09" db="EMBL/GenBank/DDBJ databases">
        <authorList>
            <person name="Sun Q."/>
            <person name="Ohkuma M."/>
        </authorList>
    </citation>
    <scope>NUCLEOTIDE SEQUENCE</scope>
    <source>
        <strain evidence="13">JCM 18487</strain>
    </source>
</reference>
<dbReference type="GO" id="GO:0016634">
    <property type="term" value="F:oxidoreductase activity, acting on the CH-CH group of donors, oxygen as acceptor"/>
    <property type="evidence" value="ECO:0007669"/>
    <property type="project" value="UniProtKB-UniRule"/>
</dbReference>
<feature type="binding site" evidence="12">
    <location>
        <position position="190"/>
    </location>
    <ligand>
        <name>Fe-coproporphyrin III</name>
        <dbReference type="ChEBI" id="CHEBI:68438"/>
    </ligand>
</feature>
<protein>
    <recommendedName>
        <fullName evidence="2 12">Coproheme decarboxylase</fullName>
        <ecNumber evidence="11 12">1.3.98.5</ecNumber>
    </recommendedName>
    <alternativeName>
        <fullName evidence="8 12">Coproheme III oxidative decarboxylase</fullName>
    </alternativeName>
    <alternativeName>
        <fullName evidence="9 12">Hydrogen peroxide-dependent heme synthase</fullName>
    </alternativeName>
</protein>
<comment type="cofactor">
    <cofactor evidence="12">
        <name>Fe-coproporphyrin III</name>
        <dbReference type="ChEBI" id="CHEBI:68438"/>
    </cofactor>
    <text evidence="12">Fe-coproporphyrin III acts as both substrate and redox cofactor.</text>
</comment>
<keyword evidence="5 12" id="KW-0560">Oxidoreductase</keyword>
<keyword evidence="3 12" id="KW-0349">Heme</keyword>
<evidence type="ECO:0000256" key="6">
    <source>
        <dbReference type="ARBA" id="ARBA00023004"/>
    </source>
</evidence>
<evidence type="ECO:0000256" key="1">
    <source>
        <dbReference type="ARBA" id="ARBA00009276"/>
    </source>
</evidence>
<comment type="function">
    <text evidence="12">Involved in coproporphyrin-dependent heme b biosynthesis. Catalyzes the decarboxylation of Fe-coproporphyrin III (coproheme) to heme b (protoheme IX), the last step of the pathway. The reaction occurs in a stepwise manner with a three-propionate intermediate.</text>
</comment>
<dbReference type="EC" id="1.3.98.5" evidence="11 12"/>
<dbReference type="GO" id="GO:0004601">
    <property type="term" value="F:peroxidase activity"/>
    <property type="evidence" value="ECO:0007669"/>
    <property type="project" value="UniProtKB-KW"/>
</dbReference>
<dbReference type="InterPro" id="IPR031332">
    <property type="entry name" value="CHDC"/>
</dbReference>
<evidence type="ECO:0000256" key="4">
    <source>
        <dbReference type="ARBA" id="ARBA00022723"/>
    </source>
</evidence>
<keyword evidence="7 12" id="KW-0350">Heme biosynthesis</keyword>
<dbReference type="RefSeq" id="WP_229776770.1">
    <property type="nucleotide sequence ID" value="NZ_BMOY01000032.1"/>
</dbReference>
<evidence type="ECO:0000256" key="9">
    <source>
        <dbReference type="ARBA" id="ARBA00030236"/>
    </source>
</evidence>
<dbReference type="Gene3D" id="3.30.70.1030">
    <property type="entry name" value="Apc35880, domain 1"/>
    <property type="match status" value="2"/>
</dbReference>
<feature type="binding site" evidence="12">
    <location>
        <position position="228"/>
    </location>
    <ligand>
        <name>Fe-coproporphyrin III</name>
        <dbReference type="ChEBI" id="CHEBI:68438"/>
    </ligand>
</feature>
<organism evidence="13 14">
    <name type="scientific">Alicyclobacillus cellulosilyticus</name>
    <dbReference type="NCBI Taxonomy" id="1003997"/>
    <lineage>
        <taxon>Bacteria</taxon>
        <taxon>Bacillati</taxon>
        <taxon>Bacillota</taxon>
        <taxon>Bacilli</taxon>
        <taxon>Bacillales</taxon>
        <taxon>Alicyclobacillaceae</taxon>
        <taxon>Alicyclobacillus</taxon>
    </lineage>
</organism>
<dbReference type="InterPro" id="IPR010644">
    <property type="entry name" value="ChdC/CLD"/>
</dbReference>
<gene>
    <name evidence="12" type="primary">chdC</name>
    <name evidence="13" type="ORF">GCM10010885_19180</name>
</gene>
<dbReference type="GO" id="GO:0046872">
    <property type="term" value="F:metal ion binding"/>
    <property type="evidence" value="ECO:0007669"/>
    <property type="project" value="UniProtKB-KW"/>
</dbReference>
<dbReference type="InterPro" id="IPR011008">
    <property type="entry name" value="Dimeric_a/b-barrel"/>
</dbReference>
<comment type="catalytic activity">
    <reaction evidence="12">
        <text>Fe-coproporphyrin III + H2O2 + H(+) = harderoheme III + CO2 + 2 H2O</text>
        <dbReference type="Rhea" id="RHEA:57940"/>
        <dbReference type="ChEBI" id="CHEBI:15377"/>
        <dbReference type="ChEBI" id="CHEBI:15378"/>
        <dbReference type="ChEBI" id="CHEBI:16240"/>
        <dbReference type="ChEBI" id="CHEBI:16526"/>
        <dbReference type="ChEBI" id="CHEBI:68438"/>
        <dbReference type="ChEBI" id="CHEBI:142463"/>
    </reaction>
</comment>
<name>A0A917KFE1_9BACL</name>
<dbReference type="SUPFAM" id="SSF54909">
    <property type="entry name" value="Dimeric alpha+beta barrel"/>
    <property type="match status" value="1"/>
</dbReference>
<comment type="catalytic activity">
    <reaction evidence="12">
        <text>harderoheme III + H2O2 + H(+) = heme b + CO2 + 2 H2O</text>
        <dbReference type="Rhea" id="RHEA:57944"/>
        <dbReference type="ChEBI" id="CHEBI:15377"/>
        <dbReference type="ChEBI" id="CHEBI:15378"/>
        <dbReference type="ChEBI" id="CHEBI:16240"/>
        <dbReference type="ChEBI" id="CHEBI:16526"/>
        <dbReference type="ChEBI" id="CHEBI:60344"/>
        <dbReference type="ChEBI" id="CHEBI:142463"/>
    </reaction>
</comment>
<evidence type="ECO:0000256" key="10">
    <source>
        <dbReference type="ARBA" id="ARBA00049896"/>
    </source>
</evidence>
<evidence type="ECO:0000256" key="3">
    <source>
        <dbReference type="ARBA" id="ARBA00022617"/>
    </source>
</evidence>
<dbReference type="AlphaFoldDB" id="A0A917KFE1"/>
<reference evidence="13" key="1">
    <citation type="journal article" date="2014" name="Int. J. Syst. Evol. Microbiol.">
        <title>Complete genome sequence of Corynebacterium casei LMG S-19264T (=DSM 44701T), isolated from a smear-ripened cheese.</title>
        <authorList>
            <consortium name="US DOE Joint Genome Institute (JGI-PGF)"/>
            <person name="Walter F."/>
            <person name="Albersmeier A."/>
            <person name="Kalinowski J."/>
            <person name="Ruckert C."/>
        </authorList>
    </citation>
    <scope>NUCLEOTIDE SEQUENCE</scope>
    <source>
        <strain evidence="13">JCM 18487</strain>
    </source>
</reference>
<dbReference type="PANTHER" id="PTHR36843">
    <property type="entry name" value="HEME-DEPENDENT PEROXIDASE YWFI-RELATED"/>
    <property type="match status" value="1"/>
</dbReference>
<evidence type="ECO:0000256" key="8">
    <source>
        <dbReference type="ARBA" id="ARBA00029882"/>
    </source>
</evidence>
<dbReference type="Proteomes" id="UP000637695">
    <property type="component" value="Unassembled WGS sequence"/>
</dbReference>
<keyword evidence="6 12" id="KW-0408">Iron</keyword>
<evidence type="ECO:0000256" key="12">
    <source>
        <dbReference type="HAMAP-Rule" id="MF_01442"/>
    </source>
</evidence>
<keyword evidence="13" id="KW-0575">Peroxidase</keyword>
<dbReference type="PANTHER" id="PTHR36843:SF1">
    <property type="entry name" value="COPROHEME DECARBOXYLASE"/>
    <property type="match status" value="1"/>
</dbReference>
<comment type="catalytic activity">
    <reaction evidence="10">
        <text>Fe-coproporphyrin III + 2 H2O2 + 2 H(+) = heme b + 2 CO2 + 4 H2O</text>
        <dbReference type="Rhea" id="RHEA:56516"/>
        <dbReference type="ChEBI" id="CHEBI:15377"/>
        <dbReference type="ChEBI" id="CHEBI:15378"/>
        <dbReference type="ChEBI" id="CHEBI:16240"/>
        <dbReference type="ChEBI" id="CHEBI:16526"/>
        <dbReference type="ChEBI" id="CHEBI:60344"/>
        <dbReference type="ChEBI" id="CHEBI:68438"/>
        <dbReference type="EC" id="1.3.98.5"/>
    </reaction>
    <physiologicalReaction direction="left-to-right" evidence="10">
        <dbReference type="Rhea" id="RHEA:56517"/>
    </physiologicalReaction>
</comment>
<evidence type="ECO:0000256" key="11">
    <source>
        <dbReference type="ARBA" id="ARBA00050019"/>
    </source>
</evidence>
<evidence type="ECO:0000256" key="2">
    <source>
        <dbReference type="ARBA" id="ARBA00014413"/>
    </source>
</evidence>
<comment type="caution">
    <text evidence="13">The sequence shown here is derived from an EMBL/GenBank/DDBJ whole genome shotgun (WGS) entry which is preliminary data.</text>
</comment>